<dbReference type="InterPro" id="IPR001611">
    <property type="entry name" value="Leu-rich_rpt"/>
</dbReference>
<evidence type="ECO:0000256" key="7">
    <source>
        <dbReference type="ARBA" id="ARBA00023136"/>
    </source>
</evidence>
<keyword evidence="2" id="KW-0433">Leucine-rich repeat</keyword>
<dbReference type="PANTHER" id="PTHR27000">
    <property type="entry name" value="LEUCINE-RICH REPEAT RECEPTOR-LIKE PROTEIN KINASE FAMILY PROTEIN-RELATED"/>
    <property type="match status" value="1"/>
</dbReference>
<keyword evidence="5" id="KW-0677">Repeat</keyword>
<comment type="caution">
    <text evidence="10">The sequence shown here is derived from an EMBL/GenBank/DDBJ whole genome shotgun (WGS) entry which is preliminary data.</text>
</comment>
<evidence type="ECO:0000256" key="9">
    <source>
        <dbReference type="ARBA" id="ARBA00023180"/>
    </source>
</evidence>
<gene>
    <name evidence="10" type="ORF">Sradi_1491100</name>
</gene>
<evidence type="ECO:0000256" key="4">
    <source>
        <dbReference type="ARBA" id="ARBA00022729"/>
    </source>
</evidence>
<dbReference type="PANTHER" id="PTHR27000:SF777">
    <property type="entry name" value="PROTEIN KINASE DOMAIN-CONTAINING PROTEIN"/>
    <property type="match status" value="1"/>
</dbReference>
<sequence length="110" mass="12416">MARRYVQHKTIPSHNVIITFPKTRGTLSPAIANLTFLRVVNLRGNVFRGPIPAEIGRLFHLQSLLLMENSLGGVFPTNISQCTLIFASDFWGFWGNFRECESLKILILGE</sequence>
<keyword evidence="4" id="KW-0732">Signal</keyword>
<keyword evidence="8" id="KW-0675">Receptor</keyword>
<accession>A0AAW2U7Q9</accession>
<dbReference type="Gene3D" id="3.80.10.10">
    <property type="entry name" value="Ribonuclease Inhibitor"/>
    <property type="match status" value="1"/>
</dbReference>
<protein>
    <submittedName>
        <fullName evidence="10">Uncharacterized protein</fullName>
    </submittedName>
</protein>
<evidence type="ECO:0000256" key="5">
    <source>
        <dbReference type="ARBA" id="ARBA00022737"/>
    </source>
</evidence>
<evidence type="ECO:0000256" key="3">
    <source>
        <dbReference type="ARBA" id="ARBA00022692"/>
    </source>
</evidence>
<reference evidence="10" key="2">
    <citation type="journal article" date="2024" name="Plant">
        <title>Genomic evolution and insights into agronomic trait innovations of Sesamum species.</title>
        <authorList>
            <person name="Miao H."/>
            <person name="Wang L."/>
            <person name="Qu L."/>
            <person name="Liu H."/>
            <person name="Sun Y."/>
            <person name="Le M."/>
            <person name="Wang Q."/>
            <person name="Wei S."/>
            <person name="Zheng Y."/>
            <person name="Lin W."/>
            <person name="Duan Y."/>
            <person name="Cao H."/>
            <person name="Xiong S."/>
            <person name="Wang X."/>
            <person name="Wei L."/>
            <person name="Li C."/>
            <person name="Ma Q."/>
            <person name="Ju M."/>
            <person name="Zhao R."/>
            <person name="Li G."/>
            <person name="Mu C."/>
            <person name="Tian Q."/>
            <person name="Mei H."/>
            <person name="Zhang T."/>
            <person name="Gao T."/>
            <person name="Zhang H."/>
        </authorList>
    </citation>
    <scope>NUCLEOTIDE SEQUENCE</scope>
    <source>
        <strain evidence="10">G02</strain>
    </source>
</reference>
<dbReference type="Pfam" id="PF00560">
    <property type="entry name" value="LRR_1"/>
    <property type="match status" value="1"/>
</dbReference>
<dbReference type="AlphaFoldDB" id="A0AAW2U7Q9"/>
<evidence type="ECO:0000256" key="6">
    <source>
        <dbReference type="ARBA" id="ARBA00022989"/>
    </source>
</evidence>
<keyword evidence="7" id="KW-0472">Membrane</keyword>
<proteinExistence type="predicted"/>
<keyword evidence="6" id="KW-1133">Transmembrane helix</keyword>
<dbReference type="SUPFAM" id="SSF52058">
    <property type="entry name" value="L domain-like"/>
    <property type="match status" value="1"/>
</dbReference>
<dbReference type="InterPro" id="IPR032675">
    <property type="entry name" value="LRR_dom_sf"/>
</dbReference>
<reference evidence="10" key="1">
    <citation type="submission" date="2020-06" db="EMBL/GenBank/DDBJ databases">
        <authorList>
            <person name="Li T."/>
            <person name="Hu X."/>
            <person name="Zhang T."/>
            <person name="Song X."/>
            <person name="Zhang H."/>
            <person name="Dai N."/>
            <person name="Sheng W."/>
            <person name="Hou X."/>
            <person name="Wei L."/>
        </authorList>
    </citation>
    <scope>NUCLEOTIDE SEQUENCE</scope>
    <source>
        <strain evidence="10">G02</strain>
        <tissue evidence="10">Leaf</tissue>
    </source>
</reference>
<name>A0AAW2U7Q9_SESRA</name>
<evidence type="ECO:0000256" key="1">
    <source>
        <dbReference type="ARBA" id="ARBA00004479"/>
    </source>
</evidence>
<dbReference type="GO" id="GO:0016020">
    <property type="term" value="C:membrane"/>
    <property type="evidence" value="ECO:0007669"/>
    <property type="project" value="UniProtKB-SubCell"/>
</dbReference>
<organism evidence="10">
    <name type="scientific">Sesamum radiatum</name>
    <name type="common">Black benniseed</name>
    <dbReference type="NCBI Taxonomy" id="300843"/>
    <lineage>
        <taxon>Eukaryota</taxon>
        <taxon>Viridiplantae</taxon>
        <taxon>Streptophyta</taxon>
        <taxon>Embryophyta</taxon>
        <taxon>Tracheophyta</taxon>
        <taxon>Spermatophyta</taxon>
        <taxon>Magnoliopsida</taxon>
        <taxon>eudicotyledons</taxon>
        <taxon>Gunneridae</taxon>
        <taxon>Pentapetalae</taxon>
        <taxon>asterids</taxon>
        <taxon>lamiids</taxon>
        <taxon>Lamiales</taxon>
        <taxon>Pedaliaceae</taxon>
        <taxon>Sesamum</taxon>
    </lineage>
</organism>
<comment type="subcellular location">
    <subcellularLocation>
        <location evidence="1">Membrane</location>
        <topology evidence="1">Single-pass type I membrane protein</topology>
    </subcellularLocation>
</comment>
<dbReference type="EMBL" id="JACGWJ010000006">
    <property type="protein sequence ID" value="KAL0412894.1"/>
    <property type="molecule type" value="Genomic_DNA"/>
</dbReference>
<evidence type="ECO:0000256" key="8">
    <source>
        <dbReference type="ARBA" id="ARBA00023170"/>
    </source>
</evidence>
<evidence type="ECO:0000313" key="10">
    <source>
        <dbReference type="EMBL" id="KAL0412894.1"/>
    </source>
</evidence>
<keyword evidence="3" id="KW-0812">Transmembrane</keyword>
<keyword evidence="9" id="KW-0325">Glycoprotein</keyword>
<evidence type="ECO:0000256" key="2">
    <source>
        <dbReference type="ARBA" id="ARBA00022614"/>
    </source>
</evidence>